<dbReference type="SMART" id="SM00268">
    <property type="entry name" value="ACTIN"/>
    <property type="match status" value="1"/>
</dbReference>
<dbReference type="Gene3D" id="3.30.420.40">
    <property type="match status" value="2"/>
</dbReference>
<evidence type="ECO:0000256" key="2">
    <source>
        <dbReference type="SAM" id="MobiDB-lite"/>
    </source>
</evidence>
<keyword evidence="4" id="KW-1185">Reference proteome</keyword>
<dbReference type="PRINTS" id="PR00190">
    <property type="entry name" value="ACTIN"/>
</dbReference>
<evidence type="ECO:0008006" key="5">
    <source>
        <dbReference type="Google" id="ProtNLM"/>
    </source>
</evidence>
<proteinExistence type="inferred from homology"/>
<sequence length="388" mass="42078">MGESVAVLDYGSRWLKAGWAYNFPTDEEPRIMAPTAVYVDKNNANGPADSAAAGELQRPIRRGKILDWDQFESLAYYVLYELMGWELGNEGHVMLCEPLLTGRTDREMMTQLMFEVFNVPGMFCQDQAVLSLYAFGRTSGLVVDIGHDKVDVATVMDGLANLTSVRRLEYGCANLTQYMQQLMRDPSRGQQQQPSSDGSIPSSSSPQLTDEAAEALKELCVRCADSETAYKNSISSSSSLETFKLPDGQEIQVASSDGLRVGEALFQPTSLLGLRGPNIAEAAVDSAGCLLEPLLRKLMYENMVLVGGGSVIPGLPQRFLSEARSMAPASANAAIIPTPEYLPSPNVPRDAAWVGGAVLAKVALIQNHFIVKADYDEAGPSAVHRRCT</sequence>
<gene>
    <name evidence="3" type="ORF">Agub_g9712</name>
</gene>
<evidence type="ECO:0000256" key="1">
    <source>
        <dbReference type="RuleBase" id="RU000487"/>
    </source>
</evidence>
<dbReference type="Proteomes" id="UP001054857">
    <property type="component" value="Unassembled WGS sequence"/>
</dbReference>
<dbReference type="AlphaFoldDB" id="A0AAD3DVI7"/>
<name>A0AAD3DVI7_9CHLO</name>
<reference evidence="3 4" key="1">
    <citation type="journal article" date="2021" name="Sci. Rep.">
        <title>Genome sequencing of the multicellular alga Astrephomene provides insights into convergent evolution of germ-soma differentiation.</title>
        <authorList>
            <person name="Yamashita S."/>
            <person name="Yamamoto K."/>
            <person name="Matsuzaki R."/>
            <person name="Suzuki S."/>
            <person name="Yamaguchi H."/>
            <person name="Hirooka S."/>
            <person name="Minakuchi Y."/>
            <person name="Miyagishima S."/>
            <person name="Kawachi M."/>
            <person name="Toyoda A."/>
            <person name="Nozaki H."/>
        </authorList>
    </citation>
    <scope>NUCLEOTIDE SEQUENCE [LARGE SCALE GENOMIC DNA]</scope>
    <source>
        <strain evidence="3 4">NIES-4017</strain>
    </source>
</reference>
<dbReference type="Gene3D" id="3.90.640.10">
    <property type="entry name" value="Actin, Chain A, domain 4"/>
    <property type="match status" value="1"/>
</dbReference>
<dbReference type="InterPro" id="IPR004000">
    <property type="entry name" value="Actin"/>
</dbReference>
<dbReference type="InterPro" id="IPR043129">
    <property type="entry name" value="ATPase_NBD"/>
</dbReference>
<evidence type="ECO:0000313" key="4">
    <source>
        <dbReference type="Proteomes" id="UP001054857"/>
    </source>
</evidence>
<feature type="compositionally biased region" description="Low complexity" evidence="2">
    <location>
        <begin position="188"/>
        <end position="207"/>
    </location>
</feature>
<dbReference type="EMBL" id="BMAR01000021">
    <property type="protein sequence ID" value="GFR47912.1"/>
    <property type="molecule type" value="Genomic_DNA"/>
</dbReference>
<evidence type="ECO:0000313" key="3">
    <source>
        <dbReference type="EMBL" id="GFR47912.1"/>
    </source>
</evidence>
<organism evidence="3 4">
    <name type="scientific">Astrephomene gubernaculifera</name>
    <dbReference type="NCBI Taxonomy" id="47775"/>
    <lineage>
        <taxon>Eukaryota</taxon>
        <taxon>Viridiplantae</taxon>
        <taxon>Chlorophyta</taxon>
        <taxon>core chlorophytes</taxon>
        <taxon>Chlorophyceae</taxon>
        <taxon>CS clade</taxon>
        <taxon>Chlamydomonadales</taxon>
        <taxon>Astrephomenaceae</taxon>
        <taxon>Astrephomene</taxon>
    </lineage>
</organism>
<comment type="similarity">
    <text evidence="1">Belongs to the actin family.</text>
</comment>
<dbReference type="PANTHER" id="PTHR11937">
    <property type="entry name" value="ACTIN"/>
    <property type="match status" value="1"/>
</dbReference>
<comment type="caution">
    <text evidence="3">The sequence shown here is derived from an EMBL/GenBank/DDBJ whole genome shotgun (WGS) entry which is preliminary data.</text>
</comment>
<protein>
    <recommendedName>
        <fullName evidence="5">Actin</fullName>
    </recommendedName>
</protein>
<feature type="region of interest" description="Disordered" evidence="2">
    <location>
        <begin position="184"/>
        <end position="208"/>
    </location>
</feature>
<dbReference type="Pfam" id="PF00022">
    <property type="entry name" value="Actin"/>
    <property type="match status" value="1"/>
</dbReference>
<accession>A0AAD3DVI7</accession>
<dbReference type="SUPFAM" id="SSF53067">
    <property type="entry name" value="Actin-like ATPase domain"/>
    <property type="match status" value="2"/>
</dbReference>